<organism evidence="2 3">
    <name type="scientific">Datura stramonium</name>
    <name type="common">Jimsonweed</name>
    <name type="synonym">Common thornapple</name>
    <dbReference type="NCBI Taxonomy" id="4076"/>
    <lineage>
        <taxon>Eukaryota</taxon>
        <taxon>Viridiplantae</taxon>
        <taxon>Streptophyta</taxon>
        <taxon>Embryophyta</taxon>
        <taxon>Tracheophyta</taxon>
        <taxon>Spermatophyta</taxon>
        <taxon>Magnoliopsida</taxon>
        <taxon>eudicotyledons</taxon>
        <taxon>Gunneridae</taxon>
        <taxon>Pentapetalae</taxon>
        <taxon>asterids</taxon>
        <taxon>lamiids</taxon>
        <taxon>Solanales</taxon>
        <taxon>Solanaceae</taxon>
        <taxon>Solanoideae</taxon>
        <taxon>Datureae</taxon>
        <taxon>Datura</taxon>
    </lineage>
</organism>
<accession>A0ABS8W596</accession>
<dbReference type="EMBL" id="JACEIK010006620">
    <property type="protein sequence ID" value="MCE2055984.1"/>
    <property type="molecule type" value="Genomic_DNA"/>
</dbReference>
<reference evidence="2 3" key="1">
    <citation type="journal article" date="2021" name="BMC Genomics">
        <title>Datura genome reveals duplications of psychoactive alkaloid biosynthetic genes and high mutation rate following tissue culture.</title>
        <authorList>
            <person name="Rajewski A."/>
            <person name="Carter-House D."/>
            <person name="Stajich J."/>
            <person name="Litt A."/>
        </authorList>
    </citation>
    <scope>NUCLEOTIDE SEQUENCE [LARGE SCALE GENOMIC DNA]</scope>
    <source>
        <strain evidence="2">AR-01</strain>
    </source>
</reference>
<feature type="region of interest" description="Disordered" evidence="1">
    <location>
        <begin position="69"/>
        <end position="113"/>
    </location>
</feature>
<gene>
    <name evidence="2" type="ORF">HAX54_043888</name>
</gene>
<feature type="compositionally biased region" description="Polar residues" evidence="1">
    <location>
        <begin position="97"/>
        <end position="113"/>
    </location>
</feature>
<protein>
    <submittedName>
        <fullName evidence="2">Uncharacterized protein</fullName>
    </submittedName>
</protein>
<feature type="compositionally biased region" description="Polar residues" evidence="1">
    <location>
        <begin position="69"/>
        <end position="90"/>
    </location>
</feature>
<proteinExistence type="predicted"/>
<feature type="region of interest" description="Disordered" evidence="1">
    <location>
        <begin position="1"/>
        <end position="31"/>
    </location>
</feature>
<keyword evidence="3" id="KW-1185">Reference proteome</keyword>
<dbReference type="Proteomes" id="UP000823775">
    <property type="component" value="Unassembled WGS sequence"/>
</dbReference>
<evidence type="ECO:0000313" key="3">
    <source>
        <dbReference type="Proteomes" id="UP000823775"/>
    </source>
</evidence>
<comment type="caution">
    <text evidence="2">The sequence shown here is derived from an EMBL/GenBank/DDBJ whole genome shotgun (WGS) entry which is preliminary data.</text>
</comment>
<evidence type="ECO:0000256" key="1">
    <source>
        <dbReference type="SAM" id="MobiDB-lite"/>
    </source>
</evidence>
<name>A0ABS8W596_DATST</name>
<sequence>MNDSTTSGQAGLGIITIPSDEPETSGGENATLHDEHIAYMMQQMANMQSEIDRIWNLTNLSISLSTPLPEQKTNATIPPTFPYVNSTAPQHFPPNSSPHKANTNVANPTNNLQ</sequence>
<evidence type="ECO:0000313" key="2">
    <source>
        <dbReference type="EMBL" id="MCE2055984.1"/>
    </source>
</evidence>